<sequence length="312" mass="33778">MDLQNVRTFVAVADEGQIQIAAAELGITQQAASKRVAALERELGVRLFTRTPRGARLTLDGGTFLPHARELLAAAERAADSVRGGRRPLRIDVLGANVITNGVVQDFHQAHPHLPLDVVALGHGGRAALASVREGGVDAAFWTRAVPEDGLPHEVRSARVIDEPAILVTGAAHPLADRAEVTPAELAGHRIWMPGMVKGSEWAAYYEELERAFGLTIDVGGTTFGGGHLLRTVAAADDVATIMGTRTPLTRPADIELRFIPVRRPTPLYPLSLLWRADNRHPGLAALLTYLTDRYERQEDGSGDFWTPGWAR</sequence>
<dbReference type="InterPro" id="IPR036390">
    <property type="entry name" value="WH_DNA-bd_sf"/>
</dbReference>
<dbReference type="InterPro" id="IPR005119">
    <property type="entry name" value="LysR_subst-bd"/>
</dbReference>
<dbReference type="Proteomes" id="UP001354931">
    <property type="component" value="Unassembled WGS sequence"/>
</dbReference>
<protein>
    <submittedName>
        <fullName evidence="6">LysR family transcriptional regulator</fullName>
    </submittedName>
</protein>
<accession>A0ABU6FLI1</accession>
<reference evidence="6 7" key="1">
    <citation type="submission" date="2022-10" db="EMBL/GenBank/DDBJ databases">
        <authorList>
            <person name="Xie J."/>
            <person name="Shen N."/>
        </authorList>
    </citation>
    <scope>NUCLEOTIDE SEQUENCE [LARGE SCALE GENOMIC DNA]</scope>
    <source>
        <strain evidence="6 7">YIM65594</strain>
    </source>
</reference>
<organism evidence="6 7">
    <name type="scientific">Streptomyces endophyticus</name>
    <dbReference type="NCBI Taxonomy" id="714166"/>
    <lineage>
        <taxon>Bacteria</taxon>
        <taxon>Bacillati</taxon>
        <taxon>Actinomycetota</taxon>
        <taxon>Actinomycetes</taxon>
        <taxon>Kitasatosporales</taxon>
        <taxon>Streptomycetaceae</taxon>
        <taxon>Streptomyces</taxon>
    </lineage>
</organism>
<keyword evidence="2" id="KW-0805">Transcription regulation</keyword>
<dbReference type="InterPro" id="IPR036388">
    <property type="entry name" value="WH-like_DNA-bd_sf"/>
</dbReference>
<dbReference type="CDD" id="cd05466">
    <property type="entry name" value="PBP2_LTTR_substrate"/>
    <property type="match status" value="1"/>
</dbReference>
<feature type="domain" description="HTH lysR-type" evidence="5">
    <location>
        <begin position="1"/>
        <end position="58"/>
    </location>
</feature>
<keyword evidence="7" id="KW-1185">Reference proteome</keyword>
<name>A0ABU6FLI1_9ACTN</name>
<keyword evidence="3" id="KW-0238">DNA-binding</keyword>
<gene>
    <name evidence="6" type="ORF">OKJ99_42310</name>
</gene>
<evidence type="ECO:0000256" key="4">
    <source>
        <dbReference type="ARBA" id="ARBA00023163"/>
    </source>
</evidence>
<dbReference type="InterPro" id="IPR000847">
    <property type="entry name" value="LysR_HTH_N"/>
</dbReference>
<keyword evidence="4" id="KW-0804">Transcription</keyword>
<dbReference type="PANTHER" id="PTHR30346">
    <property type="entry name" value="TRANSCRIPTIONAL DUAL REGULATOR HCAR-RELATED"/>
    <property type="match status" value="1"/>
</dbReference>
<evidence type="ECO:0000256" key="3">
    <source>
        <dbReference type="ARBA" id="ARBA00023125"/>
    </source>
</evidence>
<dbReference type="Gene3D" id="3.40.190.10">
    <property type="entry name" value="Periplasmic binding protein-like II"/>
    <property type="match status" value="2"/>
</dbReference>
<dbReference type="Pfam" id="PF03466">
    <property type="entry name" value="LysR_substrate"/>
    <property type="match status" value="1"/>
</dbReference>
<comment type="caution">
    <text evidence="6">The sequence shown here is derived from an EMBL/GenBank/DDBJ whole genome shotgun (WGS) entry which is preliminary data.</text>
</comment>
<dbReference type="SUPFAM" id="SSF46785">
    <property type="entry name" value="Winged helix' DNA-binding domain"/>
    <property type="match status" value="1"/>
</dbReference>
<dbReference type="EMBL" id="JAOZYC010000207">
    <property type="protein sequence ID" value="MEB8344130.1"/>
    <property type="molecule type" value="Genomic_DNA"/>
</dbReference>
<evidence type="ECO:0000256" key="1">
    <source>
        <dbReference type="ARBA" id="ARBA00009437"/>
    </source>
</evidence>
<dbReference type="PRINTS" id="PR00039">
    <property type="entry name" value="HTHLYSR"/>
</dbReference>
<dbReference type="SUPFAM" id="SSF53850">
    <property type="entry name" value="Periplasmic binding protein-like II"/>
    <property type="match status" value="1"/>
</dbReference>
<evidence type="ECO:0000313" key="7">
    <source>
        <dbReference type="Proteomes" id="UP001354931"/>
    </source>
</evidence>
<evidence type="ECO:0000313" key="6">
    <source>
        <dbReference type="EMBL" id="MEB8344130.1"/>
    </source>
</evidence>
<dbReference type="PROSITE" id="PS50931">
    <property type="entry name" value="HTH_LYSR"/>
    <property type="match status" value="1"/>
</dbReference>
<dbReference type="RefSeq" id="WP_326023973.1">
    <property type="nucleotide sequence ID" value="NZ_JAOZYC010000207.1"/>
</dbReference>
<dbReference type="PANTHER" id="PTHR30346:SF0">
    <property type="entry name" value="HCA OPERON TRANSCRIPTIONAL ACTIVATOR HCAR"/>
    <property type="match status" value="1"/>
</dbReference>
<evidence type="ECO:0000259" key="5">
    <source>
        <dbReference type="PROSITE" id="PS50931"/>
    </source>
</evidence>
<dbReference type="Pfam" id="PF00126">
    <property type="entry name" value="HTH_1"/>
    <property type="match status" value="1"/>
</dbReference>
<comment type="similarity">
    <text evidence="1">Belongs to the LysR transcriptional regulatory family.</text>
</comment>
<evidence type="ECO:0000256" key="2">
    <source>
        <dbReference type="ARBA" id="ARBA00023015"/>
    </source>
</evidence>
<dbReference type="Gene3D" id="1.10.10.10">
    <property type="entry name" value="Winged helix-like DNA-binding domain superfamily/Winged helix DNA-binding domain"/>
    <property type="match status" value="1"/>
</dbReference>
<proteinExistence type="inferred from homology"/>